<proteinExistence type="inferred from homology"/>
<dbReference type="SUPFAM" id="SSF55347">
    <property type="entry name" value="Glyceraldehyde-3-phosphate dehydrogenase-like, C-terminal domain"/>
    <property type="match status" value="1"/>
</dbReference>
<dbReference type="Gene3D" id="3.30.360.10">
    <property type="entry name" value="Dihydrodipicolinate Reductase, domain 2"/>
    <property type="match status" value="1"/>
</dbReference>
<dbReference type="AlphaFoldDB" id="A0AA37SZC1"/>
<comment type="caution">
    <text evidence="10">The sequence shown here is derived from an EMBL/GenBank/DDBJ whole genome shotgun (WGS) entry which is preliminary data.</text>
</comment>
<feature type="binding site" evidence="7">
    <location>
        <position position="347"/>
    </location>
    <ligand>
        <name>substrate</name>
    </ligand>
</feature>
<keyword evidence="4 7" id="KW-0521">NADP</keyword>
<comment type="caution">
    <text evidence="7">Lacks conserved residue(s) required for the propagation of feature annotation.</text>
</comment>
<feature type="binding site" evidence="7">
    <location>
        <position position="184"/>
    </location>
    <ligand>
        <name>substrate</name>
    </ligand>
</feature>
<evidence type="ECO:0000256" key="6">
    <source>
        <dbReference type="ARBA" id="ARBA00023277"/>
    </source>
</evidence>
<keyword evidence="3 7" id="KW-0313">Glucose metabolism</keyword>
<dbReference type="Pfam" id="PF02781">
    <property type="entry name" value="G6PD_C"/>
    <property type="match status" value="1"/>
</dbReference>
<dbReference type="GO" id="GO:0050661">
    <property type="term" value="F:NADP binding"/>
    <property type="evidence" value="ECO:0007669"/>
    <property type="project" value="UniProtKB-UniRule"/>
</dbReference>
<dbReference type="InterPro" id="IPR036291">
    <property type="entry name" value="NAD(P)-bd_dom_sf"/>
</dbReference>
<dbReference type="NCBIfam" id="TIGR00871">
    <property type="entry name" value="zwf"/>
    <property type="match status" value="1"/>
</dbReference>
<feature type="binding site" evidence="7">
    <location>
        <position position="241"/>
    </location>
    <ligand>
        <name>substrate</name>
    </ligand>
</feature>
<dbReference type="GO" id="GO:0004345">
    <property type="term" value="F:glucose-6-phosphate dehydrogenase activity"/>
    <property type="evidence" value="ECO:0007669"/>
    <property type="project" value="UniProtKB-UniRule"/>
</dbReference>
<sequence length="491" mass="56392">MNKIDDQILVIFGASGDLTARKLIPALYHLCKGEYLPKNFIVLGASRTDMTDEEFRNRVITESKFFKDEHKSDKACMEDFASKLFYQDLGGDYNSSYEPVKQRLLELSKEHDIPENYIFYLSTPPSIYINIANNLSAVGLTDQSNGWKRLVVEKPFGYDLKSAKKLNKGLLKCFNEHQIYRIDHYLGKETVQNLLVTRFSNSIFEPLWNKNYISHVEITNAESEGVGSRGGYYDGSGAFRDMFQNHLMQIVSLVAMEPPYAIEANAIREEKLKVLKCLKGWTPSRIRRNTVRAQYAANDGMKGYKEEDGVPEKSKTETYAAIKFYFENWRWEKVPFFVRTAKRMPAKVTEVIVHFKPSPKNLFDGKQENNKLIIRIQPNEGIMLNFGMKLPGQGFSVENVDMDFNYSDLSEDDVPEAYERLLLDVMQGDATLYALGAEVEEAWAFVDPVLEAWKNDKDIELHQYKAGTWGPKAADKLLGKFDWRDPTEDNI</sequence>
<feature type="binding site" evidence="7">
    <location>
        <position position="47"/>
    </location>
    <ligand>
        <name>NADP(+)</name>
        <dbReference type="ChEBI" id="CHEBI:58349"/>
    </ligand>
</feature>
<evidence type="ECO:0000256" key="3">
    <source>
        <dbReference type="ARBA" id="ARBA00022526"/>
    </source>
</evidence>
<dbReference type="EC" id="1.1.1.49" evidence="7"/>
<evidence type="ECO:0000256" key="7">
    <source>
        <dbReference type="HAMAP-Rule" id="MF_00966"/>
    </source>
</evidence>
<dbReference type="InterPro" id="IPR022675">
    <property type="entry name" value="G6P_DH_C"/>
</dbReference>
<evidence type="ECO:0000259" key="9">
    <source>
        <dbReference type="Pfam" id="PF02781"/>
    </source>
</evidence>
<dbReference type="PANTHER" id="PTHR23429:SF0">
    <property type="entry name" value="GLUCOSE-6-PHOSPHATE 1-DEHYDROGENASE"/>
    <property type="match status" value="1"/>
</dbReference>
<dbReference type="GO" id="GO:0005829">
    <property type="term" value="C:cytosol"/>
    <property type="evidence" value="ECO:0007669"/>
    <property type="project" value="TreeGrafter"/>
</dbReference>
<evidence type="ECO:0000313" key="11">
    <source>
        <dbReference type="Proteomes" id="UP001156666"/>
    </source>
</evidence>
<feature type="binding site" evidence="7">
    <location>
        <position position="222"/>
    </location>
    <ligand>
        <name>substrate</name>
    </ligand>
</feature>
<feature type="domain" description="Glucose-6-phosphate dehydrogenase C-terminal" evidence="9">
    <location>
        <begin position="195"/>
        <end position="480"/>
    </location>
</feature>
<protein>
    <recommendedName>
        <fullName evidence="7">Glucose-6-phosphate 1-dehydrogenase</fullName>
        <shortName evidence="7">G6PD</shortName>
        <ecNumber evidence="7">1.1.1.49</ecNumber>
    </recommendedName>
</protein>
<organism evidence="10 11">
    <name type="scientific">Portibacter lacus</name>
    <dbReference type="NCBI Taxonomy" id="1099794"/>
    <lineage>
        <taxon>Bacteria</taxon>
        <taxon>Pseudomonadati</taxon>
        <taxon>Bacteroidota</taxon>
        <taxon>Saprospiria</taxon>
        <taxon>Saprospirales</taxon>
        <taxon>Haliscomenobacteraceae</taxon>
        <taxon>Portibacter</taxon>
    </lineage>
</organism>
<dbReference type="PRINTS" id="PR00079">
    <property type="entry name" value="G6PDHDRGNASE"/>
</dbReference>
<feature type="binding site" evidence="7">
    <location>
        <position position="154"/>
    </location>
    <ligand>
        <name>NADP(+)</name>
        <dbReference type="ChEBI" id="CHEBI:58349"/>
    </ligand>
</feature>
<keyword evidence="6 7" id="KW-0119">Carbohydrate metabolism</keyword>
<evidence type="ECO:0000256" key="5">
    <source>
        <dbReference type="ARBA" id="ARBA00023002"/>
    </source>
</evidence>
<dbReference type="Pfam" id="PF00479">
    <property type="entry name" value="G6PD_N"/>
    <property type="match status" value="1"/>
</dbReference>
<gene>
    <name evidence="7 10" type="primary">zwf</name>
    <name evidence="10" type="ORF">GCM10007940_48110</name>
</gene>
<evidence type="ECO:0000313" key="10">
    <source>
        <dbReference type="EMBL" id="GLR20195.1"/>
    </source>
</evidence>
<dbReference type="RefSeq" id="WP_235295532.1">
    <property type="nucleotide sequence ID" value="NZ_BSOH01000037.1"/>
</dbReference>
<dbReference type="SUPFAM" id="SSF51735">
    <property type="entry name" value="NAD(P)-binding Rossmann-fold domains"/>
    <property type="match status" value="1"/>
</dbReference>
<comment type="catalytic activity">
    <reaction evidence="7">
        <text>D-glucose 6-phosphate + NADP(+) = 6-phospho-D-glucono-1,5-lactone + NADPH + H(+)</text>
        <dbReference type="Rhea" id="RHEA:15841"/>
        <dbReference type="ChEBI" id="CHEBI:15378"/>
        <dbReference type="ChEBI" id="CHEBI:57783"/>
        <dbReference type="ChEBI" id="CHEBI:57955"/>
        <dbReference type="ChEBI" id="CHEBI:58349"/>
        <dbReference type="ChEBI" id="CHEBI:61548"/>
        <dbReference type="EC" id="1.1.1.49"/>
    </reaction>
</comment>
<feature type="domain" description="Glucose-6-phosphate dehydrogenase NAD-binding" evidence="8">
    <location>
        <begin position="10"/>
        <end position="193"/>
    </location>
</feature>
<name>A0AA37SZC1_9BACT</name>
<dbReference type="PIRSF" id="PIRSF000110">
    <property type="entry name" value="G6PD"/>
    <property type="match status" value="1"/>
</dbReference>
<evidence type="ECO:0000256" key="1">
    <source>
        <dbReference type="ARBA" id="ARBA00004937"/>
    </source>
</evidence>
<feature type="binding site" evidence="7">
    <location>
        <position position="342"/>
    </location>
    <ligand>
        <name>substrate</name>
    </ligand>
</feature>
<dbReference type="EMBL" id="BSOH01000037">
    <property type="protein sequence ID" value="GLR20195.1"/>
    <property type="molecule type" value="Genomic_DNA"/>
</dbReference>
<dbReference type="InterPro" id="IPR001282">
    <property type="entry name" value="G6P_DH"/>
</dbReference>
<dbReference type="Gene3D" id="3.40.50.720">
    <property type="entry name" value="NAD(P)-binding Rossmann-like Domain"/>
    <property type="match status" value="1"/>
</dbReference>
<reference evidence="10" key="1">
    <citation type="journal article" date="2014" name="Int. J. Syst. Evol. Microbiol.">
        <title>Complete genome sequence of Corynebacterium casei LMG S-19264T (=DSM 44701T), isolated from a smear-ripened cheese.</title>
        <authorList>
            <consortium name="US DOE Joint Genome Institute (JGI-PGF)"/>
            <person name="Walter F."/>
            <person name="Albersmeier A."/>
            <person name="Kalinowski J."/>
            <person name="Ruckert C."/>
        </authorList>
    </citation>
    <scope>NUCLEOTIDE SEQUENCE</scope>
    <source>
        <strain evidence="10">NBRC 108769</strain>
    </source>
</reference>
<comment type="pathway">
    <text evidence="1 7">Carbohydrate degradation; pentose phosphate pathway; D-ribulose 5-phosphate from D-glucose 6-phosphate (oxidative stage): step 1/3.</text>
</comment>
<keyword evidence="11" id="KW-1185">Reference proteome</keyword>
<dbReference type="HAMAP" id="MF_00966">
    <property type="entry name" value="G6PD"/>
    <property type="match status" value="1"/>
</dbReference>
<dbReference type="Proteomes" id="UP001156666">
    <property type="component" value="Unassembled WGS sequence"/>
</dbReference>
<keyword evidence="5 7" id="KW-0560">Oxidoreductase</keyword>
<dbReference type="InterPro" id="IPR019796">
    <property type="entry name" value="G6P_DH_AS"/>
</dbReference>
<feature type="active site" description="Proton acceptor" evidence="7">
    <location>
        <position position="246"/>
    </location>
</feature>
<accession>A0AA37SZC1</accession>
<dbReference type="GO" id="GO:0006006">
    <property type="term" value="P:glucose metabolic process"/>
    <property type="evidence" value="ECO:0007669"/>
    <property type="project" value="UniProtKB-KW"/>
</dbReference>
<evidence type="ECO:0000259" key="8">
    <source>
        <dbReference type="Pfam" id="PF00479"/>
    </source>
</evidence>
<comment type="similarity">
    <text evidence="2 7">Belongs to the glucose-6-phosphate dehydrogenase family.</text>
</comment>
<dbReference type="PROSITE" id="PS00069">
    <property type="entry name" value="G6P_DEHYDROGENASE"/>
    <property type="match status" value="1"/>
</dbReference>
<feature type="binding site" evidence="7">
    <location>
        <position position="188"/>
    </location>
    <ligand>
        <name>substrate</name>
    </ligand>
</feature>
<reference evidence="10" key="2">
    <citation type="submission" date="2023-01" db="EMBL/GenBank/DDBJ databases">
        <title>Draft genome sequence of Portibacter lacus strain NBRC 108769.</title>
        <authorList>
            <person name="Sun Q."/>
            <person name="Mori K."/>
        </authorList>
    </citation>
    <scope>NUCLEOTIDE SEQUENCE</scope>
    <source>
        <strain evidence="10">NBRC 108769</strain>
    </source>
</reference>
<evidence type="ECO:0000256" key="2">
    <source>
        <dbReference type="ARBA" id="ARBA00009975"/>
    </source>
</evidence>
<evidence type="ECO:0000256" key="4">
    <source>
        <dbReference type="ARBA" id="ARBA00022857"/>
    </source>
</evidence>
<comment type="function">
    <text evidence="7">Catalyzes the oxidation of glucose 6-phosphate to 6-phosphogluconolactone.</text>
</comment>
<dbReference type="InterPro" id="IPR022674">
    <property type="entry name" value="G6P_DH_NAD-bd"/>
</dbReference>
<dbReference type="PANTHER" id="PTHR23429">
    <property type="entry name" value="GLUCOSE-6-PHOSPHATE 1-DEHYDROGENASE G6PD"/>
    <property type="match status" value="1"/>
</dbReference>
<dbReference type="GO" id="GO:0009051">
    <property type="term" value="P:pentose-phosphate shunt, oxidative branch"/>
    <property type="evidence" value="ECO:0007669"/>
    <property type="project" value="TreeGrafter"/>
</dbReference>